<proteinExistence type="predicted"/>
<reference evidence="3" key="1">
    <citation type="submission" date="2021-12" db="EMBL/GenBank/DDBJ databases">
        <authorList>
            <person name="Cha I.-T."/>
            <person name="Lee K.-E."/>
            <person name="Park S.-J."/>
        </authorList>
    </citation>
    <scope>NUCLEOTIDE SEQUENCE</scope>
    <source>
        <strain evidence="3">YSM-43</strain>
    </source>
</reference>
<evidence type="ECO:0000313" key="4">
    <source>
        <dbReference type="Proteomes" id="UP000830454"/>
    </source>
</evidence>
<protein>
    <submittedName>
        <fullName evidence="3">CAP domain-containing protein</fullName>
    </submittedName>
</protein>
<dbReference type="Pfam" id="PF00188">
    <property type="entry name" value="CAP"/>
    <property type="match status" value="1"/>
</dbReference>
<dbReference type="SUPFAM" id="SSF55797">
    <property type="entry name" value="PR-1-like"/>
    <property type="match status" value="1"/>
</dbReference>
<dbReference type="Gene3D" id="3.40.33.10">
    <property type="entry name" value="CAP"/>
    <property type="match status" value="1"/>
</dbReference>
<evidence type="ECO:0000256" key="1">
    <source>
        <dbReference type="SAM" id="SignalP"/>
    </source>
</evidence>
<feature type="signal peptide" evidence="1">
    <location>
        <begin position="1"/>
        <end position="25"/>
    </location>
</feature>
<accession>A0ABY4HNR3</accession>
<feature type="domain" description="SCP" evidence="2">
    <location>
        <begin position="50"/>
        <end position="158"/>
    </location>
</feature>
<dbReference type="PANTHER" id="PTHR31157:SF1">
    <property type="entry name" value="SCP DOMAIN-CONTAINING PROTEIN"/>
    <property type="match status" value="1"/>
</dbReference>
<dbReference type="PANTHER" id="PTHR31157">
    <property type="entry name" value="SCP DOMAIN-CONTAINING PROTEIN"/>
    <property type="match status" value="1"/>
</dbReference>
<evidence type="ECO:0000259" key="2">
    <source>
        <dbReference type="Pfam" id="PF00188"/>
    </source>
</evidence>
<dbReference type="InterPro" id="IPR014044">
    <property type="entry name" value="CAP_dom"/>
</dbReference>
<name>A0ABY4HNR3_9FLAO</name>
<dbReference type="CDD" id="cd05379">
    <property type="entry name" value="CAP_bacterial"/>
    <property type="match status" value="1"/>
</dbReference>
<sequence length="165" mass="18728">MKKQVAILFALLASFSLLISCSSDTESIEDIANIETPKSYSHDAVELELLDLVNAYRVENGLNPLDIIEHISYKSEEHNEYMISTGTPNHDGFEQRKLNLEQVLNATRVGENVAYGYLNPQSVLNNWKISEGHKANLEGNYTHFGVSIRMNSEGKRYYTNIFIKK</sequence>
<evidence type="ECO:0000313" key="3">
    <source>
        <dbReference type="EMBL" id="UOX33159.1"/>
    </source>
</evidence>
<dbReference type="EMBL" id="CP090145">
    <property type="protein sequence ID" value="UOX33159.1"/>
    <property type="molecule type" value="Genomic_DNA"/>
</dbReference>
<dbReference type="RefSeq" id="WP_045971207.1">
    <property type="nucleotide sequence ID" value="NZ_CP090145.1"/>
</dbReference>
<dbReference type="PROSITE" id="PS51257">
    <property type="entry name" value="PROKAR_LIPOPROTEIN"/>
    <property type="match status" value="1"/>
</dbReference>
<keyword evidence="4" id="KW-1185">Reference proteome</keyword>
<dbReference type="InterPro" id="IPR035940">
    <property type="entry name" value="CAP_sf"/>
</dbReference>
<keyword evidence="1" id="KW-0732">Signal</keyword>
<gene>
    <name evidence="3" type="ORF">LXD69_14065</name>
</gene>
<feature type="chain" id="PRO_5045503830" evidence="1">
    <location>
        <begin position="26"/>
        <end position="165"/>
    </location>
</feature>
<dbReference type="Proteomes" id="UP000830454">
    <property type="component" value="Chromosome"/>
</dbReference>
<reference evidence="3" key="2">
    <citation type="submission" date="2022-04" db="EMBL/GenBank/DDBJ databases">
        <title>Complete Genome Sequence of Flavobacterium sediminilitoris YSM-43, Isolated from a Tidal Sediment.</title>
        <authorList>
            <person name="Lee P.A."/>
        </authorList>
    </citation>
    <scope>NUCLEOTIDE SEQUENCE</scope>
    <source>
        <strain evidence="3">YSM-43</strain>
    </source>
</reference>
<organism evidence="3 4">
    <name type="scientific">Flavobacterium sediminilitoris</name>
    <dbReference type="NCBI Taxonomy" id="2024526"/>
    <lineage>
        <taxon>Bacteria</taxon>
        <taxon>Pseudomonadati</taxon>
        <taxon>Bacteroidota</taxon>
        <taxon>Flavobacteriia</taxon>
        <taxon>Flavobacteriales</taxon>
        <taxon>Flavobacteriaceae</taxon>
        <taxon>Flavobacterium</taxon>
    </lineage>
</organism>